<evidence type="ECO:0000256" key="1">
    <source>
        <dbReference type="ARBA" id="ARBA00004496"/>
    </source>
</evidence>
<dbReference type="SMART" id="SM00320">
    <property type="entry name" value="WD40"/>
    <property type="match status" value="6"/>
</dbReference>
<keyword evidence="5 7" id="KW-0677">Repeat</keyword>
<dbReference type="InterPro" id="IPR001680">
    <property type="entry name" value="WD40_rpt"/>
</dbReference>
<evidence type="ECO:0000256" key="2">
    <source>
        <dbReference type="ARBA" id="ARBA00009890"/>
    </source>
</evidence>
<dbReference type="GO" id="GO:0031932">
    <property type="term" value="C:TORC2 complex"/>
    <property type="evidence" value="ECO:0007669"/>
    <property type="project" value="UniProtKB-UniRule"/>
</dbReference>
<protein>
    <recommendedName>
        <fullName evidence="7">Target of rapamycin complex subunit lst8</fullName>
        <shortName evidence="7">TORC subunit lst8</shortName>
    </recommendedName>
</protein>
<evidence type="ECO:0000256" key="4">
    <source>
        <dbReference type="ARBA" id="ARBA00022574"/>
    </source>
</evidence>
<feature type="repeat" description="WD" evidence="6">
    <location>
        <begin position="11"/>
        <end position="33"/>
    </location>
</feature>
<dbReference type="GO" id="GO:0038203">
    <property type="term" value="P:TORC2 signaling"/>
    <property type="evidence" value="ECO:0007669"/>
    <property type="project" value="UniProtKB-ARBA"/>
</dbReference>
<feature type="repeat" description="WD" evidence="6">
    <location>
        <begin position="257"/>
        <end position="298"/>
    </location>
</feature>
<dbReference type="SUPFAM" id="SSF50978">
    <property type="entry name" value="WD40 repeat-like"/>
    <property type="match status" value="1"/>
</dbReference>
<comment type="subunit">
    <text evidence="7">Part of TORC1 complex. Part of the TORC2 complex.</text>
</comment>
<dbReference type="GO" id="GO:0051897">
    <property type="term" value="P:positive regulation of phosphatidylinositol 3-kinase/protein kinase B signal transduction"/>
    <property type="evidence" value="ECO:0007669"/>
    <property type="project" value="UniProtKB-ARBA"/>
</dbReference>
<keyword evidence="3 7" id="KW-0963">Cytoplasm</keyword>
<dbReference type="PANTHER" id="PTHR19842">
    <property type="entry name" value="G BETA-LIKE PROTEIN GBL"/>
    <property type="match status" value="1"/>
</dbReference>
<dbReference type="InterPro" id="IPR019775">
    <property type="entry name" value="WD40_repeat_CS"/>
</dbReference>
<dbReference type="InterPro" id="IPR037588">
    <property type="entry name" value="MLST8"/>
</dbReference>
<dbReference type="PANTHER" id="PTHR19842:SF0">
    <property type="entry name" value="TARGET OF RAPAMYCIN COMPLEX SUBUNIT LST8"/>
    <property type="match status" value="1"/>
</dbReference>
<evidence type="ECO:0000256" key="5">
    <source>
        <dbReference type="ARBA" id="ARBA00022737"/>
    </source>
</evidence>
<dbReference type="Gene3D" id="2.130.10.10">
    <property type="entry name" value="YVTN repeat-like/Quinoprotein amine dehydrogenase"/>
    <property type="match status" value="1"/>
</dbReference>
<reference evidence="8" key="1">
    <citation type="submission" date="2018-01" db="EMBL/GenBank/DDBJ databases">
        <title>An insight into the sialome of Amazonian anophelines.</title>
        <authorList>
            <person name="Ribeiro J.M."/>
            <person name="Scarpassa V."/>
            <person name="Calvo E."/>
        </authorList>
    </citation>
    <scope>NUCLEOTIDE SEQUENCE</scope>
    <source>
        <tissue evidence="8">Salivary glands</tissue>
    </source>
</reference>
<dbReference type="GO" id="GO:0005737">
    <property type="term" value="C:cytoplasm"/>
    <property type="evidence" value="ECO:0007669"/>
    <property type="project" value="UniProtKB-SubCell"/>
</dbReference>
<dbReference type="PROSITE" id="PS00678">
    <property type="entry name" value="WD_REPEATS_1"/>
    <property type="match status" value="1"/>
</dbReference>
<dbReference type="PROSITE" id="PS50294">
    <property type="entry name" value="WD_REPEATS_REGION"/>
    <property type="match status" value="1"/>
</dbReference>
<keyword evidence="4 6" id="KW-0853">WD repeat</keyword>
<evidence type="ECO:0000256" key="3">
    <source>
        <dbReference type="ARBA" id="ARBA00022490"/>
    </source>
</evidence>
<dbReference type="GO" id="GO:0032956">
    <property type="term" value="P:regulation of actin cytoskeleton organization"/>
    <property type="evidence" value="ECO:0007669"/>
    <property type="project" value="TreeGrafter"/>
</dbReference>
<dbReference type="PRINTS" id="PR00320">
    <property type="entry name" value="GPROTEINBRPT"/>
</dbReference>
<dbReference type="InterPro" id="IPR020472">
    <property type="entry name" value="WD40_PAC1"/>
</dbReference>
<dbReference type="GO" id="GO:0032535">
    <property type="term" value="P:regulation of cellular component size"/>
    <property type="evidence" value="ECO:0007669"/>
    <property type="project" value="UniProtKB-ARBA"/>
</dbReference>
<evidence type="ECO:0000256" key="6">
    <source>
        <dbReference type="PROSITE-ProRule" id="PRU00221"/>
    </source>
</evidence>
<name>A0A2M4ATG1_9DIPT</name>
<dbReference type="PROSITE" id="PS50082">
    <property type="entry name" value="WD_REPEATS_2"/>
    <property type="match status" value="4"/>
</dbReference>
<dbReference type="AlphaFoldDB" id="A0A2M4ATG1"/>
<dbReference type="Pfam" id="PF00400">
    <property type="entry name" value="WD40"/>
    <property type="match status" value="5"/>
</dbReference>
<evidence type="ECO:0000313" key="8">
    <source>
        <dbReference type="EMBL" id="MBW44054.1"/>
    </source>
</evidence>
<dbReference type="CDD" id="cd00200">
    <property type="entry name" value="WD40"/>
    <property type="match status" value="1"/>
</dbReference>
<feature type="repeat" description="WD" evidence="6">
    <location>
        <begin position="215"/>
        <end position="249"/>
    </location>
</feature>
<dbReference type="GO" id="GO:0031931">
    <property type="term" value="C:TORC1 complex"/>
    <property type="evidence" value="ECO:0007669"/>
    <property type="project" value="UniProtKB-UniRule"/>
</dbReference>
<dbReference type="FunFam" id="2.130.10.10:FF:000505">
    <property type="entry name" value="Blast:Protein LST8 homolog"/>
    <property type="match status" value="1"/>
</dbReference>
<proteinExistence type="inferred from homology"/>
<accession>A0A2M4ATG1</accession>
<evidence type="ECO:0000256" key="7">
    <source>
        <dbReference type="RuleBase" id="RU369068"/>
    </source>
</evidence>
<dbReference type="InterPro" id="IPR036322">
    <property type="entry name" value="WD40_repeat_dom_sf"/>
</dbReference>
<sequence>MAADLLVEPILATGGYDHTIRIWQPYTTTCLRTMQHTDSQVNSLEISPKRNILAAGGYQHIRLYDMHSNHPIVNFEGVAKNVTQVGFEEEGKWMFTGGEDGKVRIWDMSSANPSCKRIFDCQSPVNAVCLLPNQVELLMAHDGGGIYLWDVKSDQHEHLMPEVECSMQDVAVSPNGAFMAAVTNRGGCFIWTLSSWNEPLGTASTLTRWQPQHKIQAHERYALRCKFSPDSSMLVTCSGDGTARIYNTEGWTPRAVLRIEKGWIWDAAFSNDSKYIFTASSDHMARLWRIDNQSVEREYSGHAKAVTALAFLDVSGSGGGTPTDTASGHLSKGG</sequence>
<dbReference type="EMBL" id="GGFK01010733">
    <property type="protein sequence ID" value="MBW44054.1"/>
    <property type="molecule type" value="Transcribed_RNA"/>
</dbReference>
<dbReference type="InterPro" id="IPR015943">
    <property type="entry name" value="WD40/YVTN_repeat-like_dom_sf"/>
</dbReference>
<organism evidence="8">
    <name type="scientific">Anopheles triannulatus</name>
    <dbReference type="NCBI Taxonomy" id="58253"/>
    <lineage>
        <taxon>Eukaryota</taxon>
        <taxon>Metazoa</taxon>
        <taxon>Ecdysozoa</taxon>
        <taxon>Arthropoda</taxon>
        <taxon>Hexapoda</taxon>
        <taxon>Insecta</taxon>
        <taxon>Pterygota</taxon>
        <taxon>Neoptera</taxon>
        <taxon>Endopterygota</taxon>
        <taxon>Diptera</taxon>
        <taxon>Nematocera</taxon>
        <taxon>Culicoidea</taxon>
        <taxon>Culicidae</taxon>
        <taxon>Anophelinae</taxon>
        <taxon>Anopheles</taxon>
    </lineage>
</organism>
<comment type="subcellular location">
    <subcellularLocation>
        <location evidence="1 7">Cytoplasm</location>
    </subcellularLocation>
</comment>
<feature type="repeat" description="WD" evidence="6">
    <location>
        <begin position="75"/>
        <end position="116"/>
    </location>
</feature>
<comment type="function">
    <text evidence="7">Subunit of TORC1 and TORC2, which regulate cell growth and survival in response to nutrient and hormonal signals.</text>
</comment>
<comment type="similarity">
    <text evidence="2 7">Belongs to the WD repeat LST8 family.</text>
</comment>